<dbReference type="AlphaFoldDB" id="A0AAV5G414"/>
<evidence type="ECO:0000313" key="11">
    <source>
        <dbReference type="EMBL" id="GJN87121.1"/>
    </source>
</evidence>
<gene>
    <name evidence="11" type="ORF">Rhopal_000066-T1</name>
</gene>
<dbReference type="Pfam" id="PF22366">
    <property type="entry name" value="NDH2_C"/>
    <property type="match status" value="1"/>
</dbReference>
<dbReference type="PANTHER" id="PTHR43706">
    <property type="entry name" value="NADH DEHYDROGENASE"/>
    <property type="match status" value="1"/>
</dbReference>
<keyword evidence="5" id="KW-0560">Oxidoreductase</keyword>
<organism evidence="11 12">
    <name type="scientific">Rhodotorula paludigena</name>
    <dbReference type="NCBI Taxonomy" id="86838"/>
    <lineage>
        <taxon>Eukaryota</taxon>
        <taxon>Fungi</taxon>
        <taxon>Dikarya</taxon>
        <taxon>Basidiomycota</taxon>
        <taxon>Pucciniomycotina</taxon>
        <taxon>Microbotryomycetes</taxon>
        <taxon>Sporidiobolales</taxon>
        <taxon>Sporidiobolaceae</taxon>
        <taxon>Rhodotorula</taxon>
    </lineage>
</organism>
<keyword evidence="4" id="KW-0274">FAD</keyword>
<feature type="compositionally biased region" description="Low complexity" evidence="9">
    <location>
        <begin position="326"/>
        <end position="341"/>
    </location>
</feature>
<feature type="compositionally biased region" description="Basic residues" evidence="9">
    <location>
        <begin position="342"/>
        <end position="351"/>
    </location>
</feature>
<name>A0AAV5G414_9BASI</name>
<feature type="domain" description="External alternative NADH-ubiquinone oxidoreductase-like C-terminal" evidence="10">
    <location>
        <begin position="86"/>
        <end position="149"/>
    </location>
</feature>
<feature type="region of interest" description="Disordered" evidence="9">
    <location>
        <begin position="517"/>
        <end position="541"/>
    </location>
</feature>
<reference evidence="11 12" key="1">
    <citation type="submission" date="2021-12" db="EMBL/GenBank/DDBJ databases">
        <title>High titer production of polyol ester of fatty acids by Rhodotorula paludigena BS15 towards product separation-free biomass refinery.</title>
        <authorList>
            <person name="Mano J."/>
            <person name="Ono H."/>
            <person name="Tanaka T."/>
            <person name="Naito K."/>
            <person name="Sushida H."/>
            <person name="Ike M."/>
            <person name="Tokuyasu K."/>
            <person name="Kitaoka M."/>
        </authorList>
    </citation>
    <scope>NUCLEOTIDE SEQUENCE [LARGE SCALE GENOMIC DNA]</scope>
    <source>
        <strain evidence="11 12">BS15</strain>
    </source>
</reference>
<evidence type="ECO:0000313" key="12">
    <source>
        <dbReference type="Proteomes" id="UP001342314"/>
    </source>
</evidence>
<evidence type="ECO:0000256" key="9">
    <source>
        <dbReference type="SAM" id="MobiDB-lite"/>
    </source>
</evidence>
<feature type="compositionally biased region" description="Basic and acidic residues" evidence="9">
    <location>
        <begin position="517"/>
        <end position="527"/>
    </location>
</feature>
<sequence>MPSDASDIPSAAARDNRTATNYAPTAQVASQQGIYLARVFNKLHKKEQLLTELEQAKAAGAEPAKLDSLANAVIRASNIPPFHYSHQGSLAYIGSEKAIADLPVFQGNLAAAGFATYYFWRSAYISQLFSLRNRVLVGADWLKTKVLGRAMPRTLAELNTLGVHLLHEGEDYKLGVLLRDLDKADHIPVASSPGEQHLSHLNRLDALLRIIEGAAYRDVLLYRRAIKDDPDVKLAKLYSAREDNRHPALRRRLNGQRRAAHADVEAQLAQLTDKSERIIVRGNFYNKQAAELQGALKKESQREKAADPAASDTGSGLGTGSHHAFASTAARALPPSAAPAARPRRANKRTARSAVDKLAALYHLAPTFVPAHDPARLAAHVTHALASPEAIQARPHLHDLRDVVHAQILLDGQRVYLDASASRSTSLVGVDASLSPHSPSGYPELRGDGHQVVDHRASFYDSFARGAEPPLAGRIRRLIDALHGTTAGGRAGPATLQEQGERAVKWREGLVQARKAAAEQDRVRDQEAQAFADQFEHDERR</sequence>
<evidence type="ECO:0000256" key="4">
    <source>
        <dbReference type="ARBA" id="ARBA00022827"/>
    </source>
</evidence>
<evidence type="ECO:0000256" key="1">
    <source>
        <dbReference type="ARBA" id="ARBA00005272"/>
    </source>
</evidence>
<dbReference type="InterPro" id="IPR054585">
    <property type="entry name" value="NDH2-like_C"/>
</dbReference>
<dbReference type="GO" id="GO:0050136">
    <property type="term" value="F:NADH dehydrogenase (quinone) (non-electrogenic) activity"/>
    <property type="evidence" value="ECO:0007669"/>
    <property type="project" value="UniProtKB-EC"/>
</dbReference>
<dbReference type="Proteomes" id="UP001342314">
    <property type="component" value="Unassembled WGS sequence"/>
</dbReference>
<keyword evidence="6" id="KW-0520">NAD</keyword>
<dbReference type="EC" id="1.6.5.9" evidence="2"/>
<keyword evidence="12" id="KW-1185">Reference proteome</keyword>
<evidence type="ECO:0000256" key="8">
    <source>
        <dbReference type="ARBA" id="ARBA00049010"/>
    </source>
</evidence>
<evidence type="ECO:0000259" key="10">
    <source>
        <dbReference type="Pfam" id="PF22366"/>
    </source>
</evidence>
<comment type="caution">
    <text evidence="11">The sequence shown here is derived from an EMBL/GenBank/DDBJ whole genome shotgun (WGS) entry which is preliminary data.</text>
</comment>
<dbReference type="Gene3D" id="3.50.50.100">
    <property type="match status" value="1"/>
</dbReference>
<protein>
    <recommendedName>
        <fullName evidence="2">NADH:ubiquinone reductase (non-electrogenic)</fullName>
        <ecNumber evidence="2">1.6.5.9</ecNumber>
    </recommendedName>
</protein>
<evidence type="ECO:0000256" key="7">
    <source>
        <dbReference type="ARBA" id="ARBA00047599"/>
    </source>
</evidence>
<comment type="similarity">
    <text evidence="1">Belongs to the NADH dehydrogenase family.</text>
</comment>
<accession>A0AAV5G414</accession>
<dbReference type="PANTHER" id="PTHR43706:SF47">
    <property type="entry name" value="EXTERNAL NADH-UBIQUINONE OXIDOREDUCTASE 1, MITOCHONDRIAL-RELATED"/>
    <property type="match status" value="1"/>
</dbReference>
<feature type="region of interest" description="Disordered" evidence="9">
    <location>
        <begin position="295"/>
        <end position="352"/>
    </location>
</feature>
<comment type="catalytic activity">
    <reaction evidence="7">
        <text>a quinone + NADH + H(+) = a quinol + NAD(+)</text>
        <dbReference type="Rhea" id="RHEA:46160"/>
        <dbReference type="ChEBI" id="CHEBI:15378"/>
        <dbReference type="ChEBI" id="CHEBI:24646"/>
        <dbReference type="ChEBI" id="CHEBI:57540"/>
        <dbReference type="ChEBI" id="CHEBI:57945"/>
        <dbReference type="ChEBI" id="CHEBI:132124"/>
        <dbReference type="EC" id="1.6.5.9"/>
    </reaction>
</comment>
<keyword evidence="3" id="KW-0285">Flavoprotein</keyword>
<feature type="compositionally biased region" description="Basic and acidic residues" evidence="9">
    <location>
        <begin position="296"/>
        <end position="306"/>
    </location>
</feature>
<evidence type="ECO:0000256" key="3">
    <source>
        <dbReference type="ARBA" id="ARBA00022630"/>
    </source>
</evidence>
<dbReference type="InterPro" id="IPR045024">
    <property type="entry name" value="NDH-2"/>
</dbReference>
<dbReference type="GO" id="GO:0005739">
    <property type="term" value="C:mitochondrion"/>
    <property type="evidence" value="ECO:0007669"/>
    <property type="project" value="TreeGrafter"/>
</dbReference>
<comment type="catalytic activity">
    <reaction evidence="8">
        <text>a ubiquinone + NADH + H(+) = a ubiquinol + NAD(+)</text>
        <dbReference type="Rhea" id="RHEA:23152"/>
        <dbReference type="Rhea" id="RHEA-COMP:9565"/>
        <dbReference type="Rhea" id="RHEA-COMP:9566"/>
        <dbReference type="ChEBI" id="CHEBI:15378"/>
        <dbReference type="ChEBI" id="CHEBI:16389"/>
        <dbReference type="ChEBI" id="CHEBI:17976"/>
        <dbReference type="ChEBI" id="CHEBI:57540"/>
        <dbReference type="ChEBI" id="CHEBI:57945"/>
    </reaction>
</comment>
<evidence type="ECO:0000256" key="5">
    <source>
        <dbReference type="ARBA" id="ARBA00023002"/>
    </source>
</evidence>
<proteinExistence type="inferred from homology"/>
<evidence type="ECO:0000256" key="2">
    <source>
        <dbReference type="ARBA" id="ARBA00012637"/>
    </source>
</evidence>
<dbReference type="EMBL" id="BQKY01000001">
    <property type="protein sequence ID" value="GJN87121.1"/>
    <property type="molecule type" value="Genomic_DNA"/>
</dbReference>
<evidence type="ECO:0000256" key="6">
    <source>
        <dbReference type="ARBA" id="ARBA00023027"/>
    </source>
</evidence>